<evidence type="ECO:0000313" key="4">
    <source>
        <dbReference type="Proteomes" id="UP000198891"/>
    </source>
</evidence>
<protein>
    <submittedName>
        <fullName evidence="3">Protein N-acetyltransferase, RimJ/RimL family</fullName>
    </submittedName>
</protein>
<feature type="compositionally biased region" description="Basic and acidic residues" evidence="1">
    <location>
        <begin position="25"/>
        <end position="36"/>
    </location>
</feature>
<sequence length="253" mass="28203">MFPHASPERRAYGRRMTHPRALDHPARWAPSHHELAASDSGSGRSPALLRRARDRLASAGIRRPRLLRGERTETPFDAPSIRTDHLLLRPHRMPDAADWFALQSEPAVREFLPWPDRDARGSARHLRDRTRHTRLWQNDDFLALAVEKDGRLIGDVSLHLRTVAAASRSVEIGWVLHPEFGGHGYATEATAALLAFADDVVGARWAIAVTDARNAASLALARRLGFVEVRSDGTDIVLMRPRGTRSATDLRAP</sequence>
<dbReference type="EMBL" id="FNPZ01000001">
    <property type="protein sequence ID" value="SDY55790.1"/>
    <property type="molecule type" value="Genomic_DNA"/>
</dbReference>
<dbReference type="InterPro" id="IPR016181">
    <property type="entry name" value="Acyl_CoA_acyltransferase"/>
</dbReference>
<evidence type="ECO:0000256" key="1">
    <source>
        <dbReference type="SAM" id="MobiDB-lite"/>
    </source>
</evidence>
<feature type="domain" description="N-acetyltransferase" evidence="2">
    <location>
        <begin position="86"/>
        <end position="253"/>
    </location>
</feature>
<gene>
    <name evidence="3" type="ORF">SAMN05216554_0702</name>
</gene>
<organism evidence="3 4">
    <name type="scientific">Herbiconiux ginsengi</name>
    <dbReference type="NCBI Taxonomy" id="381665"/>
    <lineage>
        <taxon>Bacteria</taxon>
        <taxon>Bacillati</taxon>
        <taxon>Actinomycetota</taxon>
        <taxon>Actinomycetes</taxon>
        <taxon>Micrococcales</taxon>
        <taxon>Microbacteriaceae</taxon>
        <taxon>Herbiconiux</taxon>
    </lineage>
</organism>
<dbReference type="GO" id="GO:0016747">
    <property type="term" value="F:acyltransferase activity, transferring groups other than amino-acyl groups"/>
    <property type="evidence" value="ECO:0007669"/>
    <property type="project" value="InterPro"/>
</dbReference>
<proteinExistence type="predicted"/>
<dbReference type="InterPro" id="IPR051531">
    <property type="entry name" value="N-acetyltransferase"/>
</dbReference>
<dbReference type="PANTHER" id="PTHR43792">
    <property type="entry name" value="GNAT FAMILY, PUTATIVE (AFU_ORTHOLOGUE AFUA_3G00765)-RELATED-RELATED"/>
    <property type="match status" value="1"/>
</dbReference>
<keyword evidence="4" id="KW-1185">Reference proteome</keyword>
<dbReference type="Pfam" id="PF13302">
    <property type="entry name" value="Acetyltransf_3"/>
    <property type="match status" value="1"/>
</dbReference>
<dbReference type="STRING" id="381665.SAMN05216554_0702"/>
<accession>A0A1H3KUM5</accession>
<keyword evidence="3" id="KW-0808">Transferase</keyword>
<dbReference type="PANTHER" id="PTHR43792:SF1">
    <property type="entry name" value="N-ACETYLTRANSFERASE DOMAIN-CONTAINING PROTEIN"/>
    <property type="match status" value="1"/>
</dbReference>
<reference evidence="3 4" key="1">
    <citation type="submission" date="2016-10" db="EMBL/GenBank/DDBJ databases">
        <authorList>
            <person name="de Groot N.N."/>
        </authorList>
    </citation>
    <scope>NUCLEOTIDE SEQUENCE [LARGE SCALE GENOMIC DNA]</scope>
    <source>
        <strain evidence="3 4">CGMCC 4.3491</strain>
    </source>
</reference>
<dbReference type="Gene3D" id="3.40.630.30">
    <property type="match status" value="1"/>
</dbReference>
<dbReference type="InterPro" id="IPR000182">
    <property type="entry name" value="GNAT_dom"/>
</dbReference>
<dbReference type="SUPFAM" id="SSF55729">
    <property type="entry name" value="Acyl-CoA N-acyltransferases (Nat)"/>
    <property type="match status" value="1"/>
</dbReference>
<dbReference type="PROSITE" id="PS51186">
    <property type="entry name" value="GNAT"/>
    <property type="match status" value="1"/>
</dbReference>
<dbReference type="AlphaFoldDB" id="A0A1H3KUM5"/>
<evidence type="ECO:0000259" key="2">
    <source>
        <dbReference type="PROSITE" id="PS51186"/>
    </source>
</evidence>
<feature type="region of interest" description="Disordered" evidence="1">
    <location>
        <begin position="25"/>
        <end position="46"/>
    </location>
</feature>
<dbReference type="Proteomes" id="UP000198891">
    <property type="component" value="Unassembled WGS sequence"/>
</dbReference>
<name>A0A1H3KUM5_9MICO</name>
<evidence type="ECO:0000313" key="3">
    <source>
        <dbReference type="EMBL" id="SDY55790.1"/>
    </source>
</evidence>